<proteinExistence type="predicted"/>
<name>A0A1U8ARF9_NELNU</name>
<dbReference type="PANTHER" id="PTHR31189">
    <property type="entry name" value="OS03G0336100 PROTEIN-RELATED"/>
    <property type="match status" value="1"/>
</dbReference>
<dbReference type="AlphaFoldDB" id="A0A1U8ARF9"/>
<dbReference type="RefSeq" id="XP_010265327.1">
    <property type="nucleotide sequence ID" value="XM_010267025.1"/>
</dbReference>
<dbReference type="KEGG" id="nnu:104603079"/>
<evidence type="ECO:0000313" key="2">
    <source>
        <dbReference type="RefSeq" id="XP_010265327.1"/>
    </source>
</evidence>
<dbReference type="GeneID" id="104603079"/>
<protein>
    <submittedName>
        <fullName evidence="2">Vicilin-like antimicrobial peptides 2-3</fullName>
    </submittedName>
</protein>
<gene>
    <name evidence="2" type="primary">LOC104603079</name>
</gene>
<evidence type="ECO:0000313" key="1">
    <source>
        <dbReference type="Proteomes" id="UP000189703"/>
    </source>
</evidence>
<dbReference type="Gene3D" id="2.60.120.10">
    <property type="entry name" value="Jelly Rolls"/>
    <property type="match status" value="1"/>
</dbReference>
<dbReference type="InterPro" id="IPR050253">
    <property type="entry name" value="Seed_Storage-Functional"/>
</dbReference>
<dbReference type="PANTHER" id="PTHR31189:SF13">
    <property type="entry name" value="CUPINCIN"/>
    <property type="match status" value="1"/>
</dbReference>
<organism evidence="1 2">
    <name type="scientific">Nelumbo nucifera</name>
    <name type="common">Sacred lotus</name>
    <dbReference type="NCBI Taxonomy" id="4432"/>
    <lineage>
        <taxon>Eukaryota</taxon>
        <taxon>Viridiplantae</taxon>
        <taxon>Streptophyta</taxon>
        <taxon>Embryophyta</taxon>
        <taxon>Tracheophyta</taxon>
        <taxon>Spermatophyta</taxon>
        <taxon>Magnoliopsida</taxon>
        <taxon>Proteales</taxon>
        <taxon>Nelumbonaceae</taxon>
        <taxon>Nelumbo</taxon>
    </lineage>
</organism>
<dbReference type="InterPro" id="IPR014710">
    <property type="entry name" value="RmlC-like_jellyroll"/>
</dbReference>
<keyword evidence="1" id="KW-1185">Reference proteome</keyword>
<dbReference type="InterPro" id="IPR011051">
    <property type="entry name" value="RmlC_Cupin_sf"/>
</dbReference>
<dbReference type="InParanoid" id="A0A1U8ARF9"/>
<sequence length="144" mass="16156">MPGTGVWIITANDKEIFSSSRRVTAAIPLQAKWRALLHGIQYAIKMKRVAIFFDSESVRFNSRFKLLSGLNNYCLAVLEAGPNTFLIPHHRDADVVVIVVKGKATINLVHNDNRESYNLECGDVARILVGTTIYLVNRDDNENL</sequence>
<dbReference type="Proteomes" id="UP000189703">
    <property type="component" value="Unplaced"/>
</dbReference>
<accession>A0A1U8ARF9</accession>
<dbReference type="SUPFAM" id="SSF51182">
    <property type="entry name" value="RmlC-like cupins"/>
    <property type="match status" value="1"/>
</dbReference>
<dbReference type="OrthoDB" id="1912756at2759"/>
<dbReference type="CDD" id="cd02244">
    <property type="entry name" value="cupin_7S_vicilin-like_N"/>
    <property type="match status" value="1"/>
</dbReference>
<reference evidence="2" key="1">
    <citation type="submission" date="2025-08" db="UniProtKB">
        <authorList>
            <consortium name="RefSeq"/>
        </authorList>
    </citation>
    <scope>IDENTIFICATION</scope>
</reference>